<dbReference type="AlphaFoldDB" id="A0A9X0SQQ7"/>
<dbReference type="Pfam" id="PF02482">
    <property type="entry name" value="Ribosomal_S30AE"/>
    <property type="match status" value="1"/>
</dbReference>
<evidence type="ECO:0000313" key="4">
    <source>
        <dbReference type="Proteomes" id="UP000075476"/>
    </source>
</evidence>
<dbReference type="InterPro" id="IPR036567">
    <property type="entry name" value="RHF-like"/>
</dbReference>
<evidence type="ECO:0000256" key="1">
    <source>
        <dbReference type="ARBA" id="ARBA00022845"/>
    </source>
</evidence>
<keyword evidence="1" id="KW-0810">Translation regulation</keyword>
<dbReference type="GO" id="GO:0043024">
    <property type="term" value="F:ribosomal small subunit binding"/>
    <property type="evidence" value="ECO:0007669"/>
    <property type="project" value="TreeGrafter"/>
</dbReference>
<accession>A0A9X0SQQ7</accession>
<dbReference type="SUPFAM" id="SSF69754">
    <property type="entry name" value="Ribosome binding protein Y (YfiA homologue)"/>
    <property type="match status" value="1"/>
</dbReference>
<dbReference type="Gene3D" id="3.30.505.50">
    <property type="entry name" value="Sigma 54 modulation/S30EA ribosomal protein, C-terminal domain"/>
    <property type="match status" value="1"/>
</dbReference>
<dbReference type="InterPro" id="IPR050574">
    <property type="entry name" value="HPF/YfiA_ribosome-assoc"/>
</dbReference>
<dbReference type="PANTHER" id="PTHR33231:SF1">
    <property type="entry name" value="30S RIBOSOMAL PROTEIN"/>
    <property type="match status" value="1"/>
</dbReference>
<organism evidence="3 4">
    <name type="scientific">Bacillus cereus</name>
    <dbReference type="NCBI Taxonomy" id="1396"/>
    <lineage>
        <taxon>Bacteria</taxon>
        <taxon>Bacillati</taxon>
        <taxon>Bacillota</taxon>
        <taxon>Bacilli</taxon>
        <taxon>Bacillales</taxon>
        <taxon>Bacillaceae</taxon>
        <taxon>Bacillus</taxon>
        <taxon>Bacillus cereus group</taxon>
    </lineage>
</organism>
<proteinExistence type="predicted"/>
<dbReference type="CDD" id="cd00552">
    <property type="entry name" value="RaiA"/>
    <property type="match status" value="1"/>
</dbReference>
<dbReference type="InterPro" id="IPR032528">
    <property type="entry name" value="Ribosom_S30AE_C"/>
</dbReference>
<dbReference type="Gene3D" id="3.30.160.100">
    <property type="entry name" value="Ribosome hibernation promotion factor-like"/>
    <property type="match status" value="1"/>
</dbReference>
<dbReference type="PANTHER" id="PTHR33231">
    <property type="entry name" value="30S RIBOSOMAL PROTEIN"/>
    <property type="match status" value="1"/>
</dbReference>
<protein>
    <submittedName>
        <fullName evidence="3">Ribosome-associated protein Y</fullName>
    </submittedName>
</protein>
<dbReference type="NCBIfam" id="TIGR00741">
    <property type="entry name" value="yfiA"/>
    <property type="match status" value="1"/>
</dbReference>
<dbReference type="GO" id="GO:0022627">
    <property type="term" value="C:cytosolic small ribosomal subunit"/>
    <property type="evidence" value="ECO:0007669"/>
    <property type="project" value="TreeGrafter"/>
</dbReference>
<dbReference type="InterPro" id="IPR038416">
    <property type="entry name" value="Ribosom_S30AE_C_sf"/>
</dbReference>
<sequence>MLYMNLTMTGKHVSLTEGMKFTMNKKLDFLNKFLKEDTIVSVTVQVGKGLTISVSVPFNGELIYAKSKDEDFYVALDSVVDKVKRQITTAKDLEKSMRRLHKKHILIPIANETEMKEVKLTDNIVKRKQFELKPMHEEEAILQMEVLGHKQFLFVNAELNDTICLLYTRKDGKYGMIESCA</sequence>
<reference evidence="3 4" key="1">
    <citation type="submission" date="2015-12" db="EMBL/GenBank/DDBJ databases">
        <title>Bacillus cereus Group isolate.</title>
        <authorList>
            <person name="Kovac J."/>
        </authorList>
    </citation>
    <scope>NUCLEOTIDE SEQUENCE [LARGE SCALE GENOMIC DNA]</scope>
    <source>
        <strain evidence="3 4">FSL K6-0073</strain>
    </source>
</reference>
<evidence type="ECO:0000259" key="2">
    <source>
        <dbReference type="Pfam" id="PF16321"/>
    </source>
</evidence>
<evidence type="ECO:0000313" key="3">
    <source>
        <dbReference type="EMBL" id="KXY51438.1"/>
    </source>
</evidence>
<dbReference type="Pfam" id="PF16321">
    <property type="entry name" value="Ribosom_S30AE_C"/>
    <property type="match status" value="1"/>
</dbReference>
<gene>
    <name evidence="3" type="ORF">AT268_33750</name>
</gene>
<dbReference type="Proteomes" id="UP000075476">
    <property type="component" value="Unassembled WGS sequence"/>
</dbReference>
<dbReference type="InterPro" id="IPR003489">
    <property type="entry name" value="RHF/RaiA"/>
</dbReference>
<dbReference type="GO" id="GO:0045900">
    <property type="term" value="P:negative regulation of translational elongation"/>
    <property type="evidence" value="ECO:0007669"/>
    <property type="project" value="TreeGrafter"/>
</dbReference>
<comment type="caution">
    <text evidence="3">The sequence shown here is derived from an EMBL/GenBank/DDBJ whole genome shotgun (WGS) entry which is preliminary data.</text>
</comment>
<dbReference type="EMBL" id="LOMO01000001">
    <property type="protein sequence ID" value="KXY51438.1"/>
    <property type="molecule type" value="Genomic_DNA"/>
</dbReference>
<name>A0A9X0SQQ7_BACCE</name>
<feature type="domain" description="Sigma 54 modulation/S30EA ribosomal protein C-terminal" evidence="2">
    <location>
        <begin position="122"/>
        <end position="175"/>
    </location>
</feature>